<dbReference type="SUPFAM" id="SSF57701">
    <property type="entry name" value="Zn2/Cys6 DNA-binding domain"/>
    <property type="match status" value="1"/>
</dbReference>
<keyword evidence="5" id="KW-0238">DNA-binding</keyword>
<evidence type="ECO:0000256" key="8">
    <source>
        <dbReference type="SAM" id="MobiDB-lite"/>
    </source>
</evidence>
<dbReference type="PANTHER" id="PTHR47782">
    <property type="entry name" value="ZN(II)2CYS6 TRANSCRIPTION FACTOR (EUROFUNG)-RELATED"/>
    <property type="match status" value="1"/>
</dbReference>
<evidence type="ECO:0000256" key="4">
    <source>
        <dbReference type="ARBA" id="ARBA00023015"/>
    </source>
</evidence>
<evidence type="ECO:0000256" key="7">
    <source>
        <dbReference type="ARBA" id="ARBA00023242"/>
    </source>
</evidence>
<keyword evidence="7" id="KW-0539">Nucleus</keyword>
<evidence type="ECO:0000259" key="9">
    <source>
        <dbReference type="PROSITE" id="PS50048"/>
    </source>
</evidence>
<dbReference type="InterPro" id="IPR052202">
    <property type="entry name" value="Yeast_MetPath_Reg"/>
</dbReference>
<name>A0A2T3BF67_AMORE</name>
<keyword evidence="4" id="KW-0805">Transcription regulation</keyword>
<dbReference type="PANTHER" id="PTHR47782:SF12">
    <property type="entry name" value="ZN(II)2CYS6 TRANSCRIPTION FACTOR (EUROFUNG)"/>
    <property type="match status" value="1"/>
</dbReference>
<dbReference type="SMART" id="SM00066">
    <property type="entry name" value="GAL4"/>
    <property type="match status" value="1"/>
</dbReference>
<dbReference type="CDD" id="cd00067">
    <property type="entry name" value="GAL4"/>
    <property type="match status" value="1"/>
</dbReference>
<dbReference type="InterPro" id="IPR007219">
    <property type="entry name" value="XnlR_reg_dom"/>
</dbReference>
<dbReference type="PROSITE" id="PS00463">
    <property type="entry name" value="ZN2_CY6_FUNGAL_1"/>
    <property type="match status" value="1"/>
</dbReference>
<dbReference type="Pfam" id="PF00172">
    <property type="entry name" value="Zn_clus"/>
    <property type="match status" value="1"/>
</dbReference>
<feature type="compositionally biased region" description="Low complexity" evidence="8">
    <location>
        <begin position="76"/>
        <end position="91"/>
    </location>
</feature>
<feature type="region of interest" description="Disordered" evidence="8">
    <location>
        <begin position="71"/>
        <end position="114"/>
    </location>
</feature>
<sequence length="477" mass="53270">MEQINLTRGPRLDELLSTLPACRRCRANRRRCDTLLPSCRNCAKSGAECVFFDHVLDEDLPRSYISSLVEALDQTSSPNQSQAAGQQANGPESDGGPSAPGSARQTSLPREDSRYIGQRSALSQSLAIRGPESFSIPPDESTYPLEELGEDLIVKPRMHHFLLQKYLSVIHPIYPFLDSSLPFLSPHTTPTQDLSPAETFILQMVYSITCQCIQGRGNQLLPLSDACYTRALQHIDSATANLTIITLQAITLLAMHSLFDPQKGNFGQLITLAARLAIDIGGQDMPARGENMRNIHSSIYCMENQVTVALDRPPFLPEPKRAIEFDVSQPSEFLCSLYRVQSKFRKGAVSEARKLLQVLNIEELERQANSDHPISPNIMSAVYETQLLMDPNTTSAIRLLNTYAHPNHVEIFLTPQWVYRAGLILLEHQDTEKERRSTVMEGYGTSLILLDRAALRWKGAAAMSESLRSYMKRSEGR</sequence>
<dbReference type="GO" id="GO:0006351">
    <property type="term" value="P:DNA-templated transcription"/>
    <property type="evidence" value="ECO:0007669"/>
    <property type="project" value="InterPro"/>
</dbReference>
<dbReference type="Proteomes" id="UP000241818">
    <property type="component" value="Unassembled WGS sequence"/>
</dbReference>
<dbReference type="Pfam" id="PF04082">
    <property type="entry name" value="Fungal_trans"/>
    <property type="match status" value="1"/>
</dbReference>
<dbReference type="OrthoDB" id="25921at2759"/>
<dbReference type="Gene3D" id="4.10.240.10">
    <property type="entry name" value="Zn(2)-C6 fungal-type DNA-binding domain"/>
    <property type="match status" value="1"/>
</dbReference>
<accession>A0A2T3BF67</accession>
<dbReference type="PROSITE" id="PS50048">
    <property type="entry name" value="ZN2_CY6_FUNGAL_2"/>
    <property type="match status" value="1"/>
</dbReference>
<evidence type="ECO:0000256" key="3">
    <source>
        <dbReference type="ARBA" id="ARBA00022833"/>
    </source>
</evidence>
<dbReference type="GeneID" id="36575982"/>
<dbReference type="GO" id="GO:0043565">
    <property type="term" value="F:sequence-specific DNA binding"/>
    <property type="evidence" value="ECO:0007669"/>
    <property type="project" value="TreeGrafter"/>
</dbReference>
<dbReference type="RefSeq" id="XP_024725581.1">
    <property type="nucleotide sequence ID" value="XM_024867901.1"/>
</dbReference>
<dbReference type="GO" id="GO:0005634">
    <property type="term" value="C:nucleus"/>
    <property type="evidence" value="ECO:0007669"/>
    <property type="project" value="UniProtKB-SubCell"/>
</dbReference>
<organism evidence="10 11">
    <name type="scientific">Amorphotheca resinae ATCC 22711</name>
    <dbReference type="NCBI Taxonomy" id="857342"/>
    <lineage>
        <taxon>Eukaryota</taxon>
        <taxon>Fungi</taxon>
        <taxon>Dikarya</taxon>
        <taxon>Ascomycota</taxon>
        <taxon>Pezizomycotina</taxon>
        <taxon>Leotiomycetes</taxon>
        <taxon>Helotiales</taxon>
        <taxon>Amorphothecaceae</taxon>
        <taxon>Amorphotheca</taxon>
    </lineage>
</organism>
<evidence type="ECO:0000256" key="5">
    <source>
        <dbReference type="ARBA" id="ARBA00023125"/>
    </source>
</evidence>
<comment type="subcellular location">
    <subcellularLocation>
        <location evidence="1">Nucleus</location>
    </subcellularLocation>
</comment>
<keyword evidence="2" id="KW-0479">Metal-binding</keyword>
<evidence type="ECO:0000313" key="11">
    <source>
        <dbReference type="Proteomes" id="UP000241818"/>
    </source>
</evidence>
<evidence type="ECO:0000256" key="1">
    <source>
        <dbReference type="ARBA" id="ARBA00004123"/>
    </source>
</evidence>
<keyword evidence="6" id="KW-0804">Transcription</keyword>
<feature type="domain" description="Zn(2)-C6 fungal-type" evidence="9">
    <location>
        <begin position="21"/>
        <end position="51"/>
    </location>
</feature>
<keyword evidence="3" id="KW-0862">Zinc</keyword>
<keyword evidence="11" id="KW-1185">Reference proteome</keyword>
<gene>
    <name evidence="10" type="ORF">M430DRAFT_47116</name>
</gene>
<dbReference type="GO" id="GO:0008270">
    <property type="term" value="F:zinc ion binding"/>
    <property type="evidence" value="ECO:0007669"/>
    <property type="project" value="InterPro"/>
</dbReference>
<dbReference type="EMBL" id="KZ679006">
    <property type="protein sequence ID" value="PSS28056.1"/>
    <property type="molecule type" value="Genomic_DNA"/>
</dbReference>
<proteinExistence type="predicted"/>
<dbReference type="InterPro" id="IPR001138">
    <property type="entry name" value="Zn2Cys6_DnaBD"/>
</dbReference>
<evidence type="ECO:0000256" key="2">
    <source>
        <dbReference type="ARBA" id="ARBA00022723"/>
    </source>
</evidence>
<evidence type="ECO:0000256" key="6">
    <source>
        <dbReference type="ARBA" id="ARBA00023163"/>
    </source>
</evidence>
<evidence type="ECO:0000313" key="10">
    <source>
        <dbReference type="EMBL" id="PSS28056.1"/>
    </source>
</evidence>
<dbReference type="AlphaFoldDB" id="A0A2T3BF67"/>
<dbReference type="GO" id="GO:0000981">
    <property type="term" value="F:DNA-binding transcription factor activity, RNA polymerase II-specific"/>
    <property type="evidence" value="ECO:0007669"/>
    <property type="project" value="InterPro"/>
</dbReference>
<dbReference type="CDD" id="cd12148">
    <property type="entry name" value="fungal_TF_MHR"/>
    <property type="match status" value="1"/>
</dbReference>
<reference evidence="10 11" key="1">
    <citation type="journal article" date="2018" name="New Phytol.">
        <title>Comparative genomics and transcriptomics depict ericoid mycorrhizal fungi as versatile saprotrophs and plant mutualists.</title>
        <authorList>
            <person name="Martino E."/>
            <person name="Morin E."/>
            <person name="Grelet G.A."/>
            <person name="Kuo A."/>
            <person name="Kohler A."/>
            <person name="Daghino S."/>
            <person name="Barry K.W."/>
            <person name="Cichocki N."/>
            <person name="Clum A."/>
            <person name="Dockter R.B."/>
            <person name="Hainaut M."/>
            <person name="Kuo R.C."/>
            <person name="LaButti K."/>
            <person name="Lindahl B.D."/>
            <person name="Lindquist E.A."/>
            <person name="Lipzen A."/>
            <person name="Khouja H.R."/>
            <person name="Magnuson J."/>
            <person name="Murat C."/>
            <person name="Ohm R.A."/>
            <person name="Singer S.W."/>
            <person name="Spatafora J.W."/>
            <person name="Wang M."/>
            <person name="Veneault-Fourrey C."/>
            <person name="Henrissat B."/>
            <person name="Grigoriev I.V."/>
            <person name="Martin F.M."/>
            <person name="Perotto S."/>
        </authorList>
    </citation>
    <scope>NUCLEOTIDE SEQUENCE [LARGE SCALE GENOMIC DNA]</scope>
    <source>
        <strain evidence="10 11">ATCC 22711</strain>
    </source>
</reference>
<dbReference type="InterPro" id="IPR036864">
    <property type="entry name" value="Zn2-C6_fun-type_DNA-bd_sf"/>
</dbReference>
<protein>
    <recommendedName>
        <fullName evidence="9">Zn(2)-C6 fungal-type domain-containing protein</fullName>
    </recommendedName>
</protein>
<dbReference type="GO" id="GO:0045944">
    <property type="term" value="P:positive regulation of transcription by RNA polymerase II"/>
    <property type="evidence" value="ECO:0007669"/>
    <property type="project" value="TreeGrafter"/>
</dbReference>
<dbReference type="InParanoid" id="A0A2T3BF67"/>